<name>A0A1E5LJW8_9BACI</name>
<organism evidence="1 2">
    <name type="scientific">Bacillus solimangrovi</name>
    <dbReference type="NCBI Taxonomy" id="1305675"/>
    <lineage>
        <taxon>Bacteria</taxon>
        <taxon>Bacillati</taxon>
        <taxon>Bacillota</taxon>
        <taxon>Bacilli</taxon>
        <taxon>Bacillales</taxon>
        <taxon>Bacillaceae</taxon>
        <taxon>Bacillus</taxon>
    </lineage>
</organism>
<evidence type="ECO:0000313" key="1">
    <source>
        <dbReference type="EMBL" id="OEH94361.1"/>
    </source>
</evidence>
<proteinExistence type="predicted"/>
<reference evidence="1 2" key="1">
    <citation type="submission" date="2016-08" db="EMBL/GenBank/DDBJ databases">
        <title>Genome of Bacillus solimangrovi GH2-4.</title>
        <authorList>
            <person name="Lim S."/>
            <person name="Kim B.-C."/>
        </authorList>
    </citation>
    <scope>NUCLEOTIDE SEQUENCE [LARGE SCALE GENOMIC DNA]</scope>
    <source>
        <strain evidence="1 2">GH2-4</strain>
    </source>
</reference>
<evidence type="ECO:0000313" key="2">
    <source>
        <dbReference type="Proteomes" id="UP000095209"/>
    </source>
</evidence>
<dbReference type="Pfam" id="PF04229">
    <property type="entry name" value="GrpB"/>
    <property type="match status" value="1"/>
</dbReference>
<dbReference type="Gene3D" id="3.30.460.10">
    <property type="entry name" value="Beta Polymerase, domain 2"/>
    <property type="match status" value="1"/>
</dbReference>
<evidence type="ECO:0008006" key="3">
    <source>
        <dbReference type="Google" id="ProtNLM"/>
    </source>
</evidence>
<dbReference type="InterPro" id="IPR043519">
    <property type="entry name" value="NT_sf"/>
</dbReference>
<dbReference type="PANTHER" id="PTHR34822:SF1">
    <property type="entry name" value="GRPB FAMILY PROTEIN"/>
    <property type="match status" value="1"/>
</dbReference>
<accession>A0A1E5LJW8</accession>
<protein>
    <recommendedName>
        <fullName evidence="3">GrpB family protein</fullName>
    </recommendedName>
</protein>
<comment type="caution">
    <text evidence="1">The sequence shown here is derived from an EMBL/GenBank/DDBJ whole genome shotgun (WGS) entry which is preliminary data.</text>
</comment>
<dbReference type="EMBL" id="MJEH01000003">
    <property type="protein sequence ID" value="OEH94361.1"/>
    <property type="molecule type" value="Genomic_DNA"/>
</dbReference>
<dbReference type="STRING" id="1305675.BFG57_08620"/>
<dbReference type="InterPro" id="IPR007344">
    <property type="entry name" value="GrpB/CoaE"/>
</dbReference>
<dbReference type="Proteomes" id="UP000095209">
    <property type="component" value="Unassembled WGS sequence"/>
</dbReference>
<gene>
    <name evidence="1" type="ORF">BFG57_08620</name>
</gene>
<sequence>MMMEKRKVEVIAYDPMWHSLFNDESKRLRVIFIDNLVNIHHIGSTSIPNMSAKPVIDLLIEVKNISEVDELNDEMTELGYIPKGENGIAERRFFLKGVIERSHHVHVFPHQHQEVKRHLDFRDYMIAHPEEAKDYANLKEKLAKKYPEDIQSYIEGKDAFIKEIDKRASEWRSPQ</sequence>
<keyword evidence="2" id="KW-1185">Reference proteome</keyword>
<dbReference type="AlphaFoldDB" id="A0A1E5LJW8"/>
<dbReference type="PANTHER" id="PTHR34822">
    <property type="entry name" value="GRPB DOMAIN PROTEIN (AFU_ORTHOLOGUE AFUA_1G01530)"/>
    <property type="match status" value="1"/>
</dbReference>
<dbReference type="SUPFAM" id="SSF81301">
    <property type="entry name" value="Nucleotidyltransferase"/>
    <property type="match status" value="1"/>
</dbReference>